<dbReference type="InterPro" id="IPR043472">
    <property type="entry name" value="Macro_dom-like"/>
</dbReference>
<feature type="binding site" evidence="8">
    <location>
        <position position="266"/>
    </location>
    <ligand>
        <name>Mn(2+)</name>
        <dbReference type="ChEBI" id="CHEBI:29035"/>
        <label>1</label>
    </ligand>
</feature>
<dbReference type="CDD" id="cd00433">
    <property type="entry name" value="Peptidase_M17"/>
    <property type="match status" value="1"/>
</dbReference>
<comment type="subcellular location">
    <subcellularLocation>
        <location evidence="8">Cytoplasm</location>
    </subcellularLocation>
</comment>
<comment type="catalytic activity">
    <reaction evidence="1 8">
        <text>Release of an N-terminal amino acid, Xaa-|-Yaa-, in which Xaa is preferably Leu, but may be other amino acids including Pro although not Arg or Lys, and Yaa may be Pro. Amino acid amides and methyl esters are also readily hydrolyzed, but rates on arylamides are exceedingly low.</text>
        <dbReference type="EC" id="3.4.11.1"/>
    </reaction>
</comment>
<feature type="binding site" evidence="8">
    <location>
        <position position="345"/>
    </location>
    <ligand>
        <name>Mn(2+)</name>
        <dbReference type="ChEBI" id="CHEBI:29035"/>
        <label>2</label>
    </ligand>
</feature>
<dbReference type="PATRIC" id="fig|571915.4.peg.2357"/>
<evidence type="ECO:0000256" key="5">
    <source>
        <dbReference type="ARBA" id="ARBA00022670"/>
    </source>
</evidence>
<dbReference type="GO" id="GO:0005737">
    <property type="term" value="C:cytoplasm"/>
    <property type="evidence" value="ECO:0007669"/>
    <property type="project" value="UniProtKB-SubCell"/>
</dbReference>
<keyword evidence="4 8" id="KW-0031">Aminopeptidase</keyword>
<dbReference type="NCBIfam" id="NF002073">
    <property type="entry name" value="PRK00913.1-2"/>
    <property type="match status" value="1"/>
</dbReference>
<feature type="domain" description="Cytosol aminopeptidase" evidence="9">
    <location>
        <begin position="341"/>
        <end position="348"/>
    </location>
</feature>
<dbReference type="EMBL" id="CP011542">
    <property type="protein sequence ID" value="AKK06528.1"/>
    <property type="molecule type" value="Genomic_DNA"/>
</dbReference>
<comment type="function">
    <text evidence="7 8">Presumably involved in the processing and regular turnover of intracellular proteins. Catalyzes the removal of unsubstituted N-terminal amino acids from various peptides.</text>
</comment>
<dbReference type="PANTHER" id="PTHR11963:SF23">
    <property type="entry name" value="CYTOSOL AMINOPEPTIDASE"/>
    <property type="match status" value="1"/>
</dbReference>
<dbReference type="EC" id="3.4.11.10" evidence="8"/>
<dbReference type="GO" id="GO:0006508">
    <property type="term" value="P:proteolysis"/>
    <property type="evidence" value="ECO:0007669"/>
    <property type="project" value="UniProtKB-KW"/>
</dbReference>
<keyword evidence="5 8" id="KW-0645">Protease</keyword>
<feature type="binding site" evidence="8">
    <location>
        <position position="345"/>
    </location>
    <ligand>
        <name>Mn(2+)</name>
        <dbReference type="ChEBI" id="CHEBI:29035"/>
        <label>1</label>
    </ligand>
</feature>
<dbReference type="PROSITE" id="PS00631">
    <property type="entry name" value="CYTOSOL_AP"/>
    <property type="match status" value="1"/>
</dbReference>
<dbReference type="Proteomes" id="UP000035199">
    <property type="component" value="Chromosome"/>
</dbReference>
<dbReference type="InterPro" id="IPR011356">
    <property type="entry name" value="Leucine_aapep/pepB"/>
</dbReference>
<dbReference type="EC" id="3.4.11.1" evidence="8"/>
<feature type="binding site" evidence="8">
    <location>
        <position position="284"/>
    </location>
    <ligand>
        <name>Mn(2+)</name>
        <dbReference type="ChEBI" id="CHEBI:29035"/>
        <label>2</label>
    </ligand>
</feature>
<accession>A0A0G3H3X1</accession>
<dbReference type="Gene3D" id="3.40.630.10">
    <property type="entry name" value="Zn peptidases"/>
    <property type="match status" value="1"/>
</dbReference>
<sequence>MKELSLPATGTATTVTFAKKLPKAYDALLVPVFKGEDGLELAASGQFSEDIDVSIWELLSTVGATGKAEEITRIPAIEGVDADFIVAVGLGDSEKLDDETLRRASAVAARSLKDVETAVTTLGIFGIQPVTEGSVLGAYSYTGQKSETGSTPVSTITVLGEGKTAKDEFERGLIAAEAVNLARDLVNAPSSHLYPESYATVITEVAKTYGLDVDVRDEKKLVKQGFGGVLAVGMGSSRKPRLVQLRYQPKKAKKHVSFVGKGITFDTGGISLKPGANMDQMISDMGGSAAVIATAVAAARLKLDIAVTVTVALAENMPDGEAFRPGDVITHYNGTTTEVLNTDAEGRLVLADGLALASEEKPDYLIDCATLTGAQIIALGDRTSGIMGDADFAAQLATIGQKVGEQAWAMPLPEELTEALKSPVADLRNITPQRSGGMLSAGCFLKEFVGESITWAHVDIAGPSFNTSAAYGYTPMRATGVPVRTFVAFLESL</sequence>
<comment type="catalytic activity">
    <reaction evidence="2 8">
        <text>Release of an N-terminal amino acid, preferentially leucine, but not glutamic or aspartic acids.</text>
        <dbReference type="EC" id="3.4.11.10"/>
    </reaction>
</comment>
<feature type="binding site" evidence="8">
    <location>
        <position position="261"/>
    </location>
    <ligand>
        <name>Mn(2+)</name>
        <dbReference type="ChEBI" id="CHEBI:29035"/>
        <label>2</label>
    </ligand>
</feature>
<dbReference type="GO" id="GO:0070006">
    <property type="term" value="F:metalloaminopeptidase activity"/>
    <property type="evidence" value="ECO:0007669"/>
    <property type="project" value="InterPro"/>
</dbReference>
<evidence type="ECO:0000256" key="8">
    <source>
        <dbReference type="HAMAP-Rule" id="MF_00181"/>
    </source>
</evidence>
<dbReference type="InterPro" id="IPR008283">
    <property type="entry name" value="Peptidase_M17_N"/>
</dbReference>
<dbReference type="KEGG" id="cmv:CMUST_11065"/>
<keyword evidence="11" id="KW-1185">Reference proteome</keyword>
<comment type="cofactor">
    <cofactor evidence="8">
        <name>Mn(2+)</name>
        <dbReference type="ChEBI" id="CHEBI:29035"/>
    </cofactor>
    <text evidence="8">Binds 2 manganese ions per subunit.</text>
</comment>
<evidence type="ECO:0000313" key="10">
    <source>
        <dbReference type="EMBL" id="AKK06528.1"/>
    </source>
</evidence>
<dbReference type="AlphaFoldDB" id="A0A0G3H3X1"/>
<dbReference type="PRINTS" id="PR00481">
    <property type="entry name" value="LAMNOPPTDASE"/>
</dbReference>
<keyword evidence="8" id="KW-0479">Metal-binding</keyword>
<dbReference type="SUPFAM" id="SSF52949">
    <property type="entry name" value="Macro domain-like"/>
    <property type="match status" value="1"/>
</dbReference>
<keyword evidence="6 8" id="KW-0378">Hydrolase</keyword>
<reference evidence="10 11" key="1">
    <citation type="journal article" date="2015" name="Genome Announc.">
        <title>Complete Genome Sequence of the Type Strain Corynebacterium mustelae DSM 45274, Isolated from Various Tissues of a Male Ferret with Lethal Sepsis.</title>
        <authorList>
            <person name="Ruckert C."/>
            <person name="Eimer J."/>
            <person name="Winkler A."/>
            <person name="Tauch A."/>
        </authorList>
    </citation>
    <scope>NUCLEOTIDE SEQUENCE [LARGE SCALE GENOMIC DNA]</scope>
    <source>
        <strain evidence="10 11">DSM 45274</strain>
    </source>
</reference>
<evidence type="ECO:0000256" key="4">
    <source>
        <dbReference type="ARBA" id="ARBA00022438"/>
    </source>
</evidence>
<name>A0A0G3H3X1_9CORY</name>
<evidence type="ECO:0000256" key="7">
    <source>
        <dbReference type="ARBA" id="ARBA00049972"/>
    </source>
</evidence>
<keyword evidence="8" id="KW-0464">Manganese</keyword>
<feature type="binding site" evidence="8">
    <location>
        <position position="343"/>
    </location>
    <ligand>
        <name>Mn(2+)</name>
        <dbReference type="ChEBI" id="CHEBI:29035"/>
        <label>1</label>
    </ligand>
</feature>
<keyword evidence="8" id="KW-0963">Cytoplasm</keyword>
<dbReference type="PANTHER" id="PTHR11963">
    <property type="entry name" value="LEUCINE AMINOPEPTIDASE-RELATED"/>
    <property type="match status" value="1"/>
</dbReference>
<dbReference type="Pfam" id="PF02789">
    <property type="entry name" value="Peptidase_M17_N"/>
    <property type="match status" value="1"/>
</dbReference>
<dbReference type="Pfam" id="PF00883">
    <property type="entry name" value="Peptidase_M17"/>
    <property type="match status" value="1"/>
</dbReference>
<dbReference type="GO" id="GO:0030145">
    <property type="term" value="F:manganese ion binding"/>
    <property type="evidence" value="ECO:0007669"/>
    <property type="project" value="UniProtKB-UniRule"/>
</dbReference>
<evidence type="ECO:0000256" key="1">
    <source>
        <dbReference type="ARBA" id="ARBA00000135"/>
    </source>
</evidence>
<organism evidence="10 11">
    <name type="scientific">Corynebacterium mustelae</name>
    <dbReference type="NCBI Taxonomy" id="571915"/>
    <lineage>
        <taxon>Bacteria</taxon>
        <taxon>Bacillati</taxon>
        <taxon>Actinomycetota</taxon>
        <taxon>Actinomycetes</taxon>
        <taxon>Mycobacteriales</taxon>
        <taxon>Corynebacteriaceae</taxon>
        <taxon>Corynebacterium</taxon>
    </lineage>
</organism>
<comment type="similarity">
    <text evidence="3 8">Belongs to the peptidase M17 family.</text>
</comment>
<dbReference type="InterPro" id="IPR023042">
    <property type="entry name" value="Peptidase_M17_leu_NH2_pept"/>
</dbReference>
<evidence type="ECO:0000256" key="2">
    <source>
        <dbReference type="ARBA" id="ARBA00000967"/>
    </source>
</evidence>
<evidence type="ECO:0000256" key="3">
    <source>
        <dbReference type="ARBA" id="ARBA00009528"/>
    </source>
</evidence>
<dbReference type="OrthoDB" id="9809354at2"/>
<feature type="binding site" evidence="8">
    <location>
        <position position="266"/>
    </location>
    <ligand>
        <name>Mn(2+)</name>
        <dbReference type="ChEBI" id="CHEBI:29035"/>
        <label>2</label>
    </ligand>
</feature>
<dbReference type="HAMAP" id="MF_00181">
    <property type="entry name" value="Cytosol_peptidase_M17"/>
    <property type="match status" value="1"/>
</dbReference>
<evidence type="ECO:0000256" key="6">
    <source>
        <dbReference type="ARBA" id="ARBA00022801"/>
    </source>
</evidence>
<protein>
    <recommendedName>
        <fullName evidence="8">Probable cytosol aminopeptidase</fullName>
        <ecNumber evidence="8">3.4.11.1</ecNumber>
    </recommendedName>
    <alternativeName>
        <fullName evidence="8">Leucine aminopeptidase</fullName>
        <shortName evidence="8">LAP</shortName>
        <ecNumber evidence="8">3.4.11.10</ecNumber>
    </alternativeName>
    <alternativeName>
        <fullName evidence="8">Leucyl aminopeptidase</fullName>
    </alternativeName>
</protein>
<reference evidence="11" key="2">
    <citation type="submission" date="2015-05" db="EMBL/GenBank/DDBJ databases">
        <title>Complete genome sequence of Corynebacterium mustelae DSM 45274, isolated from various tissues of a male ferret with lethal sepsis.</title>
        <authorList>
            <person name="Ruckert C."/>
            <person name="Albersmeier A."/>
            <person name="Winkler A."/>
            <person name="Tauch A."/>
        </authorList>
    </citation>
    <scope>NUCLEOTIDE SEQUENCE [LARGE SCALE GENOMIC DNA]</scope>
    <source>
        <strain evidence="11">DSM 45274</strain>
    </source>
</reference>
<dbReference type="InterPro" id="IPR000819">
    <property type="entry name" value="Peptidase_M17_C"/>
</dbReference>
<evidence type="ECO:0000313" key="11">
    <source>
        <dbReference type="Proteomes" id="UP000035199"/>
    </source>
</evidence>
<dbReference type="RefSeq" id="WP_047262543.1">
    <property type="nucleotide sequence ID" value="NZ_CP011542.1"/>
</dbReference>
<feature type="active site" evidence="8">
    <location>
        <position position="347"/>
    </location>
</feature>
<dbReference type="Gene3D" id="3.40.220.10">
    <property type="entry name" value="Leucine Aminopeptidase, subunit E, domain 1"/>
    <property type="match status" value="1"/>
</dbReference>
<dbReference type="STRING" id="571915.CMUST_11065"/>
<dbReference type="SUPFAM" id="SSF53187">
    <property type="entry name" value="Zn-dependent exopeptidases"/>
    <property type="match status" value="1"/>
</dbReference>
<feature type="active site" evidence="8">
    <location>
        <position position="273"/>
    </location>
</feature>
<gene>
    <name evidence="8 10" type="primary">pepA</name>
    <name evidence="10" type="ORF">CMUST_11065</name>
</gene>
<proteinExistence type="inferred from homology"/>
<evidence type="ECO:0000259" key="9">
    <source>
        <dbReference type="PROSITE" id="PS00631"/>
    </source>
</evidence>